<reference evidence="1 2" key="1">
    <citation type="submission" date="2018-01" db="EMBL/GenBank/DDBJ databases">
        <title>The draft genome sequence of Halioglobus lutimaris HF004.</title>
        <authorList>
            <person name="Du Z.-J."/>
            <person name="Shi M.-J."/>
        </authorList>
    </citation>
    <scope>NUCLEOTIDE SEQUENCE [LARGE SCALE GENOMIC DNA]</scope>
    <source>
        <strain evidence="1 2">HF004</strain>
    </source>
</reference>
<dbReference type="InterPro" id="IPR023606">
    <property type="entry name" value="CoA-Trfase_III_dom_1_sf"/>
</dbReference>
<dbReference type="GO" id="GO:0016740">
    <property type="term" value="F:transferase activity"/>
    <property type="evidence" value="ECO:0007669"/>
    <property type="project" value="UniProtKB-KW"/>
</dbReference>
<evidence type="ECO:0000313" key="2">
    <source>
        <dbReference type="Proteomes" id="UP000235005"/>
    </source>
</evidence>
<name>A0A2N5X601_9GAMM</name>
<gene>
    <name evidence="1" type="ORF">C0039_05065</name>
</gene>
<dbReference type="PANTHER" id="PTHR48228">
    <property type="entry name" value="SUCCINYL-COA--D-CITRAMALATE COA-TRANSFERASE"/>
    <property type="match status" value="1"/>
</dbReference>
<dbReference type="Pfam" id="PF02515">
    <property type="entry name" value="CoA_transf_3"/>
    <property type="match status" value="1"/>
</dbReference>
<dbReference type="InterPro" id="IPR044855">
    <property type="entry name" value="CoA-Trfase_III_dom3_sf"/>
</dbReference>
<dbReference type="InterPro" id="IPR003673">
    <property type="entry name" value="CoA-Trfase_fam_III"/>
</dbReference>
<accession>A0A2N5X601</accession>
<dbReference type="EMBL" id="PKUS01000003">
    <property type="protein sequence ID" value="PLW69901.1"/>
    <property type="molecule type" value="Genomic_DNA"/>
</dbReference>
<dbReference type="AlphaFoldDB" id="A0A2N5X601"/>
<dbReference type="PANTHER" id="PTHR48228:SF5">
    <property type="entry name" value="ALPHA-METHYLACYL-COA RACEMASE"/>
    <property type="match status" value="1"/>
</dbReference>
<dbReference type="OrthoDB" id="9058532at2"/>
<protein>
    <submittedName>
        <fullName evidence="1">CoA transferase</fullName>
    </submittedName>
</protein>
<evidence type="ECO:0000313" key="1">
    <source>
        <dbReference type="EMBL" id="PLW69901.1"/>
    </source>
</evidence>
<sequence length="384" mass="41487">MMEKENTKTGPLAGIKVLDLTGNAPGPYCTMLLADMGAEVIVVGGGRAGGPVSTFSPGKRFVTLDLKSPAGTRILKEMIKTTDILIEGYRPGVMKRLGLDYETVSEVNTRLIYCSLTGYGQTGPMASEAGHDINYIALSGVLGSLGPIGQPPLPPLNLVADFAGGSLFALSGILSALYEREKSGQGQYIDAAMIDGCLSMMAMHFPIWETPFMAGRGKNFTGGHFPFYRCYQCSDGQYMSVGAIEPQFYASLCAKLGLADVPEQMNTALWDSTAKQFEAAFKTRTRSEWEQIFDGSDACVAPVLTPDEVWAHPQVQARCQSVQDRSVPPAPALSRSPMNRGEVDESNQTYALLHELGFMDEEIAAAMPKNSAEIEMVQAWPQKV</sequence>
<dbReference type="RefSeq" id="WP_101517434.1">
    <property type="nucleotide sequence ID" value="NZ_PKUS01000003.1"/>
</dbReference>
<dbReference type="SUPFAM" id="SSF89796">
    <property type="entry name" value="CoA-transferase family III (CaiB/BaiF)"/>
    <property type="match status" value="1"/>
</dbReference>
<organism evidence="1 2">
    <name type="scientific">Pseudohalioglobus lutimaris</name>
    <dbReference type="NCBI Taxonomy" id="1737061"/>
    <lineage>
        <taxon>Bacteria</taxon>
        <taxon>Pseudomonadati</taxon>
        <taxon>Pseudomonadota</taxon>
        <taxon>Gammaproteobacteria</taxon>
        <taxon>Cellvibrionales</taxon>
        <taxon>Halieaceae</taxon>
        <taxon>Pseudohalioglobus</taxon>
    </lineage>
</organism>
<comment type="caution">
    <text evidence="1">The sequence shown here is derived from an EMBL/GenBank/DDBJ whole genome shotgun (WGS) entry which is preliminary data.</text>
</comment>
<dbReference type="InterPro" id="IPR050509">
    <property type="entry name" value="CoA-transferase_III"/>
</dbReference>
<keyword evidence="2" id="KW-1185">Reference proteome</keyword>
<dbReference type="Gene3D" id="3.30.1540.10">
    <property type="entry name" value="formyl-coa transferase, domain 3"/>
    <property type="match status" value="1"/>
</dbReference>
<dbReference type="Gene3D" id="3.40.50.10540">
    <property type="entry name" value="Crotonobetainyl-coa:carnitine coa-transferase, domain 1"/>
    <property type="match status" value="1"/>
</dbReference>
<proteinExistence type="predicted"/>
<dbReference type="Proteomes" id="UP000235005">
    <property type="component" value="Unassembled WGS sequence"/>
</dbReference>
<keyword evidence="1" id="KW-0808">Transferase</keyword>